<accession>A0A556UG29</accession>
<name>A0A556UG29_BAGYA</name>
<dbReference type="EMBL" id="VCAZ01000072">
    <property type="protein sequence ID" value="TSO98567.1"/>
    <property type="molecule type" value="Genomic_DNA"/>
</dbReference>
<evidence type="ECO:0000313" key="3">
    <source>
        <dbReference type="Proteomes" id="UP000319801"/>
    </source>
</evidence>
<evidence type="ECO:0000313" key="2">
    <source>
        <dbReference type="EMBL" id="TSO98567.1"/>
    </source>
</evidence>
<sequence length="131" mass="14455">MLRGIMLLVCVCAAVITGAAARQDSGNFLDSSWPHARWDKFRDEAGSWIPGKPLDQALDPAKDPCLKIKCGRHKQCVAEDYKTPTCVSQASDFGHTNCNRKCAECEGTTRQQQQTANVLMKEENKGTIKRG</sequence>
<gene>
    <name evidence="2" type="ORF">Baya_10649</name>
</gene>
<protein>
    <submittedName>
        <fullName evidence="2">Testican-3</fullName>
    </submittedName>
</protein>
<dbReference type="Proteomes" id="UP000319801">
    <property type="component" value="Unassembled WGS sequence"/>
</dbReference>
<keyword evidence="3" id="KW-1185">Reference proteome</keyword>
<keyword evidence="1" id="KW-0732">Signal</keyword>
<organism evidence="2 3">
    <name type="scientific">Bagarius yarrelli</name>
    <name type="common">Goonch</name>
    <name type="synonym">Bagrus yarrelli</name>
    <dbReference type="NCBI Taxonomy" id="175774"/>
    <lineage>
        <taxon>Eukaryota</taxon>
        <taxon>Metazoa</taxon>
        <taxon>Chordata</taxon>
        <taxon>Craniata</taxon>
        <taxon>Vertebrata</taxon>
        <taxon>Euteleostomi</taxon>
        <taxon>Actinopterygii</taxon>
        <taxon>Neopterygii</taxon>
        <taxon>Teleostei</taxon>
        <taxon>Ostariophysi</taxon>
        <taxon>Siluriformes</taxon>
        <taxon>Sisoridae</taxon>
        <taxon>Sisorinae</taxon>
        <taxon>Bagarius</taxon>
    </lineage>
</organism>
<dbReference type="AlphaFoldDB" id="A0A556UG29"/>
<dbReference type="OrthoDB" id="8875634at2759"/>
<feature type="signal peptide" evidence="1">
    <location>
        <begin position="1"/>
        <end position="21"/>
    </location>
</feature>
<proteinExistence type="predicted"/>
<comment type="caution">
    <text evidence="2">The sequence shown here is derived from an EMBL/GenBank/DDBJ whole genome shotgun (WGS) entry which is preliminary data.</text>
</comment>
<evidence type="ECO:0000256" key="1">
    <source>
        <dbReference type="SAM" id="SignalP"/>
    </source>
</evidence>
<feature type="chain" id="PRO_5021784127" evidence="1">
    <location>
        <begin position="22"/>
        <end position="131"/>
    </location>
</feature>
<reference evidence="2 3" key="1">
    <citation type="journal article" date="2019" name="Genome Biol. Evol.">
        <title>Whole-Genome Sequencing of the Giant Devil Catfish, Bagarius yarrelli.</title>
        <authorList>
            <person name="Jiang W."/>
            <person name="Lv Y."/>
            <person name="Cheng L."/>
            <person name="Yang K."/>
            <person name="Chao B."/>
            <person name="Wang X."/>
            <person name="Li Y."/>
            <person name="Pan X."/>
            <person name="You X."/>
            <person name="Zhang Y."/>
            <person name="Yang J."/>
            <person name="Li J."/>
            <person name="Zhang X."/>
            <person name="Liu S."/>
            <person name="Sun C."/>
            <person name="Yang J."/>
            <person name="Shi Q."/>
        </authorList>
    </citation>
    <scope>NUCLEOTIDE SEQUENCE [LARGE SCALE GENOMIC DNA]</scope>
    <source>
        <strain evidence="2">JWS20170419001</strain>
        <tissue evidence="2">Muscle</tissue>
    </source>
</reference>